<dbReference type="Gene3D" id="3.30.160.60">
    <property type="entry name" value="Classic Zinc Finger"/>
    <property type="match status" value="1"/>
</dbReference>
<dbReference type="GO" id="GO:0000981">
    <property type="term" value="F:DNA-binding transcription factor activity, RNA polymerase II-specific"/>
    <property type="evidence" value="ECO:0007669"/>
    <property type="project" value="TreeGrafter"/>
</dbReference>
<evidence type="ECO:0000256" key="5">
    <source>
        <dbReference type="PROSITE-ProRule" id="PRU00042"/>
    </source>
</evidence>
<dbReference type="InterPro" id="IPR013087">
    <property type="entry name" value="Znf_C2H2_type"/>
</dbReference>
<proteinExistence type="predicted"/>
<evidence type="ECO:0000256" key="3">
    <source>
        <dbReference type="ARBA" id="ARBA00022771"/>
    </source>
</evidence>
<feature type="region of interest" description="Disordered" evidence="6">
    <location>
        <begin position="87"/>
        <end position="165"/>
    </location>
</feature>
<dbReference type="PROSITE" id="PS00028">
    <property type="entry name" value="ZINC_FINGER_C2H2_1"/>
    <property type="match status" value="2"/>
</dbReference>
<dbReference type="Pfam" id="PF00096">
    <property type="entry name" value="zf-C2H2"/>
    <property type="match status" value="2"/>
</dbReference>
<evidence type="ECO:0000313" key="8">
    <source>
        <dbReference type="EnsemblMetazoa" id="XP_038065017.1"/>
    </source>
</evidence>
<evidence type="ECO:0000256" key="4">
    <source>
        <dbReference type="ARBA" id="ARBA00022833"/>
    </source>
</evidence>
<evidence type="ECO:0000313" key="9">
    <source>
        <dbReference type="Proteomes" id="UP000887568"/>
    </source>
</evidence>
<dbReference type="GO" id="GO:0043565">
    <property type="term" value="F:sequence-specific DNA binding"/>
    <property type="evidence" value="ECO:0007669"/>
    <property type="project" value="TreeGrafter"/>
</dbReference>
<feature type="region of interest" description="Disordered" evidence="6">
    <location>
        <begin position="1"/>
        <end position="32"/>
    </location>
</feature>
<dbReference type="GO" id="GO:0008270">
    <property type="term" value="F:zinc ion binding"/>
    <property type="evidence" value="ECO:0007669"/>
    <property type="project" value="UniProtKB-KW"/>
</dbReference>
<protein>
    <recommendedName>
        <fullName evidence="7">C2H2-type domain-containing protein</fullName>
    </recommendedName>
</protein>
<accession>A0A914AMQ2</accession>
<dbReference type="RefSeq" id="XP_038065017.1">
    <property type="nucleotide sequence ID" value="XM_038209089.1"/>
</dbReference>
<feature type="compositionally biased region" description="Basic residues" evidence="6">
    <location>
        <begin position="1"/>
        <end position="13"/>
    </location>
</feature>
<dbReference type="SMART" id="SM00355">
    <property type="entry name" value="ZnF_C2H2"/>
    <property type="match status" value="2"/>
</dbReference>
<dbReference type="PANTHER" id="PTHR24408">
    <property type="entry name" value="ZINC FINGER PROTEIN"/>
    <property type="match status" value="1"/>
</dbReference>
<feature type="compositionally biased region" description="Polar residues" evidence="6">
    <location>
        <begin position="92"/>
        <end position="104"/>
    </location>
</feature>
<feature type="domain" description="C2H2-type" evidence="7">
    <location>
        <begin position="63"/>
        <end position="91"/>
    </location>
</feature>
<keyword evidence="3 5" id="KW-0863">Zinc-finger</keyword>
<feature type="domain" description="C2H2-type" evidence="7">
    <location>
        <begin position="34"/>
        <end position="62"/>
    </location>
</feature>
<dbReference type="GO" id="GO:0005634">
    <property type="term" value="C:nucleus"/>
    <property type="evidence" value="ECO:0007669"/>
    <property type="project" value="TreeGrafter"/>
</dbReference>
<dbReference type="AlphaFoldDB" id="A0A914AMQ2"/>
<dbReference type="SUPFAM" id="SSF57667">
    <property type="entry name" value="beta-beta-alpha zinc fingers"/>
    <property type="match status" value="1"/>
</dbReference>
<name>A0A914AMQ2_PATMI</name>
<evidence type="ECO:0000259" key="7">
    <source>
        <dbReference type="PROSITE" id="PS50157"/>
    </source>
</evidence>
<dbReference type="InterPro" id="IPR036236">
    <property type="entry name" value="Znf_C2H2_sf"/>
</dbReference>
<dbReference type="EnsemblMetazoa" id="XM_038209089.1">
    <property type="protein sequence ID" value="XP_038065017.1"/>
    <property type="gene ID" value="LOC119735392"/>
</dbReference>
<evidence type="ECO:0000256" key="1">
    <source>
        <dbReference type="ARBA" id="ARBA00022723"/>
    </source>
</evidence>
<evidence type="ECO:0000256" key="6">
    <source>
        <dbReference type="SAM" id="MobiDB-lite"/>
    </source>
</evidence>
<feature type="compositionally biased region" description="Polar residues" evidence="6">
    <location>
        <begin position="153"/>
        <end position="163"/>
    </location>
</feature>
<evidence type="ECO:0000256" key="2">
    <source>
        <dbReference type="ARBA" id="ARBA00022737"/>
    </source>
</evidence>
<dbReference type="PANTHER" id="PTHR24408:SF58">
    <property type="entry name" value="TRANSCRIPTION FACTOR (TFIIIA), PUTATIVE (AFU_ORTHOLOGUE AFUA_1G05150)-RELATED"/>
    <property type="match status" value="1"/>
</dbReference>
<keyword evidence="2" id="KW-0677">Repeat</keyword>
<dbReference type="OrthoDB" id="6077919at2759"/>
<dbReference type="Proteomes" id="UP000887568">
    <property type="component" value="Unplaced"/>
</dbReference>
<keyword evidence="4" id="KW-0862">Zinc</keyword>
<organism evidence="8 9">
    <name type="scientific">Patiria miniata</name>
    <name type="common">Bat star</name>
    <name type="synonym">Asterina miniata</name>
    <dbReference type="NCBI Taxonomy" id="46514"/>
    <lineage>
        <taxon>Eukaryota</taxon>
        <taxon>Metazoa</taxon>
        <taxon>Echinodermata</taxon>
        <taxon>Eleutherozoa</taxon>
        <taxon>Asterozoa</taxon>
        <taxon>Asteroidea</taxon>
        <taxon>Valvatacea</taxon>
        <taxon>Valvatida</taxon>
        <taxon>Asterinidae</taxon>
        <taxon>Patiria</taxon>
    </lineage>
</organism>
<sequence>MPKRSHSRHRRDSPRRSPTPDRTHQRHDERAESCRCLECDKSFGAKSALARHMAEQHQPRDRFPCPFCDIIYGRKNDLARHIRRAHTGNLDAGNQSPVSVSNSPKAPKTPEISKTPEKKSGPCLELHPSPDDVRRLASPQRATSLRRVLIPPSSATVSGQSDEATGKLVKRRRIFDLYDEDSLIARITSEEFFQE</sequence>
<feature type="compositionally biased region" description="Basic and acidic residues" evidence="6">
    <location>
        <begin position="14"/>
        <end position="32"/>
    </location>
</feature>
<keyword evidence="9" id="KW-1185">Reference proteome</keyword>
<keyword evidence="1" id="KW-0479">Metal-binding</keyword>
<dbReference type="PROSITE" id="PS50157">
    <property type="entry name" value="ZINC_FINGER_C2H2_2"/>
    <property type="match status" value="2"/>
</dbReference>
<dbReference type="GeneID" id="119735392"/>
<reference evidence="8" key="1">
    <citation type="submission" date="2022-11" db="UniProtKB">
        <authorList>
            <consortium name="EnsemblMetazoa"/>
        </authorList>
    </citation>
    <scope>IDENTIFICATION</scope>
</reference>